<gene>
    <name evidence="4" type="ORF">C6568_05955</name>
</gene>
<dbReference type="Pfam" id="PF05016">
    <property type="entry name" value="ParE_toxin"/>
    <property type="match status" value="1"/>
</dbReference>
<dbReference type="InterPro" id="IPR035093">
    <property type="entry name" value="RelE/ParE_toxin_dom_sf"/>
</dbReference>
<keyword evidence="5" id="KW-1185">Reference proteome</keyword>
<dbReference type="PIRSF" id="PIRSF029218">
    <property type="entry name" value="ParE"/>
    <property type="match status" value="1"/>
</dbReference>
<evidence type="ECO:0000256" key="2">
    <source>
        <dbReference type="ARBA" id="ARBA00022649"/>
    </source>
</evidence>
<organism evidence="4 5">
    <name type="scientific">Melaminivora suipulveris</name>
    <dbReference type="NCBI Taxonomy" id="2109913"/>
    <lineage>
        <taxon>Bacteria</taxon>
        <taxon>Pseudomonadati</taxon>
        <taxon>Pseudomonadota</taxon>
        <taxon>Betaproteobacteria</taxon>
        <taxon>Burkholderiales</taxon>
        <taxon>Comamonadaceae</taxon>
        <taxon>Melaminivora</taxon>
    </lineage>
</organism>
<reference evidence="4 5" key="1">
    <citation type="submission" date="2018-03" db="EMBL/GenBank/DDBJ databases">
        <title>Genome sequencing of Melaminivora sp.</title>
        <authorList>
            <person name="Kim S.-J."/>
            <person name="Heo J."/>
            <person name="Ahn J.-H."/>
            <person name="Kwon S.-W."/>
        </authorList>
    </citation>
    <scope>NUCLEOTIDE SEQUENCE [LARGE SCALE GENOMIC DNA]</scope>
    <source>
        <strain evidence="4 5">SC2-9</strain>
    </source>
</reference>
<dbReference type="Gene3D" id="3.30.2310.20">
    <property type="entry name" value="RelE-like"/>
    <property type="match status" value="1"/>
</dbReference>
<dbReference type="InterPro" id="IPR028344">
    <property type="entry name" value="ParE1/4"/>
</dbReference>
<protein>
    <recommendedName>
        <fullName evidence="3">Toxin</fullName>
    </recommendedName>
</protein>
<sequence>MAELRLTPAALRDLETIWDYTEQRWGTAQALHYLDALETAFQSLAQAPESGQRCDAIRAGYRRSRVEQHGVYYRLEGDAVVVVRVLHQRMDAGRHV</sequence>
<dbReference type="InterPro" id="IPR051803">
    <property type="entry name" value="TA_system_RelE-like_toxin"/>
</dbReference>
<accession>A0A2R3QAR8</accession>
<comment type="similarity">
    <text evidence="1 3">Belongs to the RelE toxin family.</text>
</comment>
<dbReference type="PANTHER" id="PTHR33755">
    <property type="entry name" value="TOXIN PARE1-RELATED"/>
    <property type="match status" value="1"/>
</dbReference>
<evidence type="ECO:0000256" key="3">
    <source>
        <dbReference type="PIRNR" id="PIRNR029218"/>
    </source>
</evidence>
<dbReference type="KEGG" id="mela:C6568_05955"/>
<evidence type="ECO:0000256" key="1">
    <source>
        <dbReference type="ARBA" id="ARBA00006226"/>
    </source>
</evidence>
<proteinExistence type="inferred from homology"/>
<dbReference type="Proteomes" id="UP000237925">
    <property type="component" value="Chromosome"/>
</dbReference>
<dbReference type="AlphaFoldDB" id="A0A2R3QAR8"/>
<dbReference type="RefSeq" id="WP_106683331.1">
    <property type="nucleotide sequence ID" value="NZ_CP027667.1"/>
</dbReference>
<dbReference type="InterPro" id="IPR007712">
    <property type="entry name" value="RelE/ParE_toxin"/>
</dbReference>
<keyword evidence="2" id="KW-1277">Toxin-antitoxin system</keyword>
<evidence type="ECO:0000313" key="5">
    <source>
        <dbReference type="Proteomes" id="UP000237925"/>
    </source>
</evidence>
<evidence type="ECO:0000313" key="4">
    <source>
        <dbReference type="EMBL" id="AVO48851.1"/>
    </source>
</evidence>
<dbReference type="OrthoDB" id="516834at2"/>
<dbReference type="PANTHER" id="PTHR33755:SF9">
    <property type="entry name" value="TOXIN PARE1"/>
    <property type="match status" value="1"/>
</dbReference>
<dbReference type="EMBL" id="CP027667">
    <property type="protein sequence ID" value="AVO48851.1"/>
    <property type="molecule type" value="Genomic_DNA"/>
</dbReference>
<name>A0A2R3QAR8_9BURK</name>